<name>A0A7C5ANA1_9BACT</name>
<comment type="caution">
    <text evidence="1">The sequence shown here is derived from an EMBL/GenBank/DDBJ whole genome shotgun (WGS) entry which is preliminary data.</text>
</comment>
<organism evidence="1">
    <name type="scientific">Desulfobacca acetoxidans</name>
    <dbReference type="NCBI Taxonomy" id="60893"/>
    <lineage>
        <taxon>Bacteria</taxon>
        <taxon>Pseudomonadati</taxon>
        <taxon>Thermodesulfobacteriota</taxon>
        <taxon>Desulfobaccia</taxon>
        <taxon>Desulfobaccales</taxon>
        <taxon>Desulfobaccaceae</taxon>
        <taxon>Desulfobacca</taxon>
    </lineage>
</organism>
<sequence>MDNYFPLEAGLTLEYDYQRTKGNLKETGRLTVTNMAPETLANRKVVPRKYDMRKASGTTQTYLAFFHPDGSGVLFWALKTPKDPQPQTLPHPFYYVKHPLETGNAWGVGQEPRGRLESVSESLTVPAGTFKNCLKVKLTFPDNTPIREASLWFAEKVGIVQSVYLYRDGTEELFRLTGITEKAN</sequence>
<accession>A0A7C5ANA1</accession>
<dbReference type="EMBL" id="DTKJ01000073">
    <property type="protein sequence ID" value="HGZ12629.1"/>
    <property type="molecule type" value="Genomic_DNA"/>
</dbReference>
<dbReference type="AlphaFoldDB" id="A0A7C5ANA1"/>
<evidence type="ECO:0008006" key="2">
    <source>
        <dbReference type="Google" id="ProtNLM"/>
    </source>
</evidence>
<reference evidence="1" key="1">
    <citation type="journal article" date="2020" name="mSystems">
        <title>Genome- and Community-Level Interaction Insights into Carbon Utilization and Element Cycling Functions of Hydrothermarchaeota in Hydrothermal Sediment.</title>
        <authorList>
            <person name="Zhou Z."/>
            <person name="Liu Y."/>
            <person name="Xu W."/>
            <person name="Pan J."/>
            <person name="Luo Z.H."/>
            <person name="Li M."/>
        </authorList>
    </citation>
    <scope>NUCLEOTIDE SEQUENCE [LARGE SCALE GENOMIC DNA]</scope>
    <source>
        <strain evidence="1">SpSt-853</strain>
    </source>
</reference>
<proteinExistence type="predicted"/>
<evidence type="ECO:0000313" key="1">
    <source>
        <dbReference type="EMBL" id="HGZ12629.1"/>
    </source>
</evidence>
<dbReference type="Gene3D" id="2.40.360.20">
    <property type="match status" value="1"/>
</dbReference>
<gene>
    <name evidence="1" type="ORF">ENW48_10520</name>
</gene>
<protein>
    <recommendedName>
        <fullName evidence="2">DUF3108 domain-containing protein</fullName>
    </recommendedName>
</protein>